<evidence type="ECO:0000256" key="2">
    <source>
        <dbReference type="ARBA" id="ARBA00012587"/>
    </source>
</evidence>
<dbReference type="GO" id="GO:0008933">
    <property type="term" value="F:peptidoglycan lytic transglycosylase activity"/>
    <property type="evidence" value="ECO:0007669"/>
    <property type="project" value="TreeGrafter"/>
</dbReference>
<dbReference type="GO" id="GO:0071555">
    <property type="term" value="P:cell wall organization"/>
    <property type="evidence" value="ECO:0007669"/>
    <property type="project" value="UniProtKB-KW"/>
</dbReference>
<evidence type="ECO:0000313" key="7">
    <source>
        <dbReference type="EMBL" id="ABU72241.1"/>
    </source>
</evidence>
<dbReference type="CAZy" id="GH102">
    <property type="family name" value="Glycoside Hydrolase Family 102"/>
</dbReference>
<dbReference type="SMART" id="SM00925">
    <property type="entry name" value="MltA"/>
    <property type="match status" value="1"/>
</dbReference>
<dbReference type="Pfam" id="PF06725">
    <property type="entry name" value="3D"/>
    <property type="match status" value="1"/>
</dbReference>
<keyword evidence="4" id="KW-0961">Cell wall biogenesis/degradation</keyword>
<dbReference type="CDD" id="cd14668">
    <property type="entry name" value="mlta_B"/>
    <property type="match status" value="1"/>
</dbReference>
<dbReference type="Proteomes" id="UP000008152">
    <property type="component" value="Chromosome I"/>
</dbReference>
<dbReference type="GO" id="GO:0019867">
    <property type="term" value="C:outer membrane"/>
    <property type="evidence" value="ECO:0007669"/>
    <property type="project" value="InterPro"/>
</dbReference>
<dbReference type="CDD" id="cd22785">
    <property type="entry name" value="DPBB_MltA-like"/>
    <property type="match status" value="1"/>
</dbReference>
<evidence type="ECO:0000256" key="3">
    <source>
        <dbReference type="ARBA" id="ARBA00023239"/>
    </source>
</evidence>
<gene>
    <name evidence="7" type="ordered locus">VIBHAR_03293</name>
</gene>
<dbReference type="EC" id="4.2.2.n1" evidence="2"/>
<evidence type="ECO:0000256" key="4">
    <source>
        <dbReference type="ARBA" id="ARBA00023316"/>
    </source>
</evidence>
<accession>A7N1S5</accession>
<evidence type="ECO:0000259" key="6">
    <source>
        <dbReference type="SMART" id="SM00925"/>
    </source>
</evidence>
<organism evidence="7 8">
    <name type="scientific">Vibrio campbellii (strain ATCC BAA-1116)</name>
    <dbReference type="NCBI Taxonomy" id="2902295"/>
    <lineage>
        <taxon>Bacteria</taxon>
        <taxon>Pseudomonadati</taxon>
        <taxon>Pseudomonadota</taxon>
        <taxon>Gammaproteobacteria</taxon>
        <taxon>Vibrionales</taxon>
        <taxon>Vibrionaceae</taxon>
        <taxon>Vibrio</taxon>
    </lineage>
</organism>
<dbReference type="PATRIC" id="fig|338187.36.peg.3218"/>
<protein>
    <recommendedName>
        <fullName evidence="2">peptidoglycan lytic exotransglycosylase</fullName>
        <ecNumber evidence="2">4.2.2.n1</ecNumber>
    </recommendedName>
    <alternativeName>
        <fullName evidence="5">Murein hydrolase A</fullName>
    </alternativeName>
</protein>
<proteinExistence type="predicted"/>
<dbReference type="Gene3D" id="2.40.240.50">
    <property type="entry name" value="Barwin-like endoglucanases"/>
    <property type="match status" value="1"/>
</dbReference>
<keyword evidence="3" id="KW-0456">Lyase</keyword>
<dbReference type="GO" id="GO:0009254">
    <property type="term" value="P:peptidoglycan turnover"/>
    <property type="evidence" value="ECO:0007669"/>
    <property type="project" value="InterPro"/>
</dbReference>
<dbReference type="InterPro" id="IPR036908">
    <property type="entry name" value="RlpA-like_sf"/>
</dbReference>
<dbReference type="AlphaFoldDB" id="A7N1S5"/>
<dbReference type="KEGG" id="vha:VIBHAR_03293"/>
<evidence type="ECO:0000256" key="1">
    <source>
        <dbReference type="ARBA" id="ARBA00001420"/>
    </source>
</evidence>
<sequence length="411" mass="45465">MDKLAANQVFALTLIHFVAAFQLRRLHLFAILLLSSFTEKHVFKKLLPIVSLSLLFGCAAEPEQNLLAKQDYDGEFSHILNKADVVESNKPQDFTEFNKQAEQVVIKSPSMAKMYQPLYEKLSEWALQSGDTTALSAYGIQAAQLGGGDKKGNVLFTGYFSPVMELRHEPNETFKYPVYGKPVCSSNCPTRAEIYNGALEGQGLELGYAPNMIDPFMMEVQGSGFVHFEDDDTLEYFAYAGKNNKAYVSIGRILIERGEVPREEMSLKAIKDWVMKNDEATVRELLEQNPSYVFFAPQADAPVTGSAGIPLLPMASVAGDRSILPMGTPILAEVPLLNKDGTWSGAHQLRLLIVLDTGGAVKQNHLDLYHGMGPRAGTEAGHYKHFGRVWKLGLENTPTQAPWALPPEKLQ</sequence>
<dbReference type="InterPro" id="IPR010611">
    <property type="entry name" value="3D_dom"/>
</dbReference>
<dbReference type="PANTHER" id="PTHR30124:SF0">
    <property type="entry name" value="MEMBRANE-BOUND LYTIC MUREIN TRANSGLYCOSYLASE A"/>
    <property type="match status" value="1"/>
</dbReference>
<dbReference type="Pfam" id="PF03562">
    <property type="entry name" value="MltA"/>
    <property type="match status" value="1"/>
</dbReference>
<dbReference type="SUPFAM" id="SSF50685">
    <property type="entry name" value="Barwin-like endoglucanases"/>
    <property type="match status" value="1"/>
</dbReference>
<dbReference type="NCBIfam" id="NF008366">
    <property type="entry name" value="PRK11162.1"/>
    <property type="match status" value="1"/>
</dbReference>
<dbReference type="InterPro" id="IPR026044">
    <property type="entry name" value="MltA"/>
</dbReference>
<feature type="domain" description="Lytic transglycosylase MltA" evidence="6">
    <location>
        <begin position="163"/>
        <end position="296"/>
    </location>
</feature>
<dbReference type="InterPro" id="IPR005300">
    <property type="entry name" value="MltA_B"/>
</dbReference>
<name>A7N1S5_VIBC1</name>
<reference evidence="7 8" key="1">
    <citation type="submission" date="2007-08" db="EMBL/GenBank/DDBJ databases">
        <authorList>
            <consortium name="The Vibrio harveyi Genome Sequencing Project"/>
            <person name="Bassler B."/>
            <person name="Clifton S.W."/>
            <person name="Fulton L."/>
            <person name="Delehaunty K."/>
            <person name="Fronick C."/>
            <person name="Harrison M."/>
            <person name="Markivic C."/>
            <person name="Fulton R."/>
            <person name="Tin-Wollam A.-M."/>
            <person name="Shah N."/>
            <person name="Pepin K."/>
            <person name="Nash W."/>
            <person name="Thiruvilangam P."/>
            <person name="Bhonagiri V."/>
            <person name="Waters C."/>
            <person name="Tu K.C."/>
            <person name="Irgon J."/>
            <person name="Wilson R.K."/>
        </authorList>
    </citation>
    <scope>NUCLEOTIDE SEQUENCE [LARGE SCALE GENOMIC DNA]</scope>
    <source>
        <strain evidence="8">ATCC BAA-1116 / BB120</strain>
    </source>
</reference>
<dbReference type="Gene3D" id="2.40.40.10">
    <property type="entry name" value="RlpA-like domain"/>
    <property type="match status" value="1"/>
</dbReference>
<evidence type="ECO:0000313" key="8">
    <source>
        <dbReference type="Proteomes" id="UP000008152"/>
    </source>
</evidence>
<dbReference type="GO" id="GO:0004553">
    <property type="term" value="F:hydrolase activity, hydrolyzing O-glycosyl compounds"/>
    <property type="evidence" value="ECO:0007669"/>
    <property type="project" value="InterPro"/>
</dbReference>
<comment type="catalytic activity">
    <reaction evidence="1">
        <text>Exolytic cleavage of the (1-&gt;4)-beta-glycosidic linkage between N-acetylmuramic acid (MurNAc) and N-acetylglucosamine (GlcNAc) residues in peptidoglycan, from either the reducing or the non-reducing ends of the peptidoglycan chains, with concomitant formation of a 1,6-anhydrobond in the MurNAc residue.</text>
        <dbReference type="EC" id="4.2.2.n1"/>
    </reaction>
</comment>
<evidence type="ECO:0000256" key="5">
    <source>
        <dbReference type="ARBA" id="ARBA00030918"/>
    </source>
</evidence>
<dbReference type="PANTHER" id="PTHR30124">
    <property type="entry name" value="MEMBRANE-BOUND LYTIC MUREIN TRANSGLYCOSYLASE A"/>
    <property type="match status" value="1"/>
</dbReference>
<dbReference type="GO" id="GO:0009253">
    <property type="term" value="P:peptidoglycan catabolic process"/>
    <property type="evidence" value="ECO:0007669"/>
    <property type="project" value="TreeGrafter"/>
</dbReference>
<dbReference type="EMBL" id="CP000789">
    <property type="protein sequence ID" value="ABU72241.1"/>
    <property type="molecule type" value="Genomic_DNA"/>
</dbReference>